<sequence length="110" mass="11877">AGRLSPTLIERDLRDLLAAWTIGDSLLALAELAKREPAARRAVALVRGRGGRADFARLVRTSDAAARVLLRRVTEVDSDDGRALLRGAVLLRTIAETAAAHEGFLRGHQD</sequence>
<accession>X1EFD8</accession>
<dbReference type="AlphaFoldDB" id="X1EFD8"/>
<evidence type="ECO:0000313" key="1">
    <source>
        <dbReference type="EMBL" id="GAH31347.1"/>
    </source>
</evidence>
<protein>
    <submittedName>
        <fullName evidence="1">Uncharacterized protein</fullName>
    </submittedName>
</protein>
<reference evidence="1" key="1">
    <citation type="journal article" date="2014" name="Front. Microbiol.">
        <title>High frequency of phylogenetically diverse reductive dehalogenase-homologous genes in deep subseafloor sedimentary metagenomes.</title>
        <authorList>
            <person name="Kawai M."/>
            <person name="Futagami T."/>
            <person name="Toyoda A."/>
            <person name="Takaki Y."/>
            <person name="Nishi S."/>
            <person name="Hori S."/>
            <person name="Arai W."/>
            <person name="Tsubouchi T."/>
            <person name="Morono Y."/>
            <person name="Uchiyama I."/>
            <person name="Ito T."/>
            <person name="Fujiyama A."/>
            <person name="Inagaki F."/>
            <person name="Takami H."/>
        </authorList>
    </citation>
    <scope>NUCLEOTIDE SEQUENCE</scope>
    <source>
        <strain evidence="1">Expedition CK06-06</strain>
    </source>
</reference>
<comment type="caution">
    <text evidence="1">The sequence shown here is derived from an EMBL/GenBank/DDBJ whole genome shotgun (WGS) entry which is preliminary data.</text>
</comment>
<organism evidence="1">
    <name type="scientific">marine sediment metagenome</name>
    <dbReference type="NCBI Taxonomy" id="412755"/>
    <lineage>
        <taxon>unclassified sequences</taxon>
        <taxon>metagenomes</taxon>
        <taxon>ecological metagenomes</taxon>
    </lineage>
</organism>
<proteinExistence type="predicted"/>
<dbReference type="EMBL" id="BARU01014072">
    <property type="protein sequence ID" value="GAH31347.1"/>
    <property type="molecule type" value="Genomic_DNA"/>
</dbReference>
<gene>
    <name evidence="1" type="ORF">S03H2_25049</name>
</gene>
<feature type="non-terminal residue" evidence="1">
    <location>
        <position position="1"/>
    </location>
</feature>
<name>X1EFD8_9ZZZZ</name>